<name>A0ACD3AHS1_9AGAR</name>
<organism evidence="1 2">
    <name type="scientific">Pluteus cervinus</name>
    <dbReference type="NCBI Taxonomy" id="181527"/>
    <lineage>
        <taxon>Eukaryota</taxon>
        <taxon>Fungi</taxon>
        <taxon>Dikarya</taxon>
        <taxon>Basidiomycota</taxon>
        <taxon>Agaricomycotina</taxon>
        <taxon>Agaricomycetes</taxon>
        <taxon>Agaricomycetidae</taxon>
        <taxon>Agaricales</taxon>
        <taxon>Pluteineae</taxon>
        <taxon>Pluteaceae</taxon>
        <taxon>Pluteus</taxon>
    </lineage>
</organism>
<dbReference type="EMBL" id="ML208448">
    <property type="protein sequence ID" value="TFK65101.1"/>
    <property type="molecule type" value="Genomic_DNA"/>
</dbReference>
<reference evidence="1 2" key="1">
    <citation type="journal article" date="2019" name="Nat. Ecol. Evol.">
        <title>Megaphylogeny resolves global patterns of mushroom evolution.</title>
        <authorList>
            <person name="Varga T."/>
            <person name="Krizsan K."/>
            <person name="Foldi C."/>
            <person name="Dima B."/>
            <person name="Sanchez-Garcia M."/>
            <person name="Sanchez-Ramirez S."/>
            <person name="Szollosi G.J."/>
            <person name="Szarkandi J.G."/>
            <person name="Papp V."/>
            <person name="Albert L."/>
            <person name="Andreopoulos W."/>
            <person name="Angelini C."/>
            <person name="Antonin V."/>
            <person name="Barry K.W."/>
            <person name="Bougher N.L."/>
            <person name="Buchanan P."/>
            <person name="Buyck B."/>
            <person name="Bense V."/>
            <person name="Catcheside P."/>
            <person name="Chovatia M."/>
            <person name="Cooper J."/>
            <person name="Damon W."/>
            <person name="Desjardin D."/>
            <person name="Finy P."/>
            <person name="Geml J."/>
            <person name="Haridas S."/>
            <person name="Hughes K."/>
            <person name="Justo A."/>
            <person name="Karasinski D."/>
            <person name="Kautmanova I."/>
            <person name="Kiss B."/>
            <person name="Kocsube S."/>
            <person name="Kotiranta H."/>
            <person name="LaButti K.M."/>
            <person name="Lechner B.E."/>
            <person name="Liimatainen K."/>
            <person name="Lipzen A."/>
            <person name="Lukacs Z."/>
            <person name="Mihaltcheva S."/>
            <person name="Morgado L.N."/>
            <person name="Niskanen T."/>
            <person name="Noordeloos M.E."/>
            <person name="Ohm R.A."/>
            <person name="Ortiz-Santana B."/>
            <person name="Ovrebo C."/>
            <person name="Racz N."/>
            <person name="Riley R."/>
            <person name="Savchenko A."/>
            <person name="Shiryaev A."/>
            <person name="Soop K."/>
            <person name="Spirin V."/>
            <person name="Szebenyi C."/>
            <person name="Tomsovsky M."/>
            <person name="Tulloss R.E."/>
            <person name="Uehling J."/>
            <person name="Grigoriev I.V."/>
            <person name="Vagvolgyi C."/>
            <person name="Papp T."/>
            <person name="Martin F.M."/>
            <person name="Miettinen O."/>
            <person name="Hibbett D.S."/>
            <person name="Nagy L.G."/>
        </authorList>
    </citation>
    <scope>NUCLEOTIDE SEQUENCE [LARGE SCALE GENOMIC DNA]</scope>
    <source>
        <strain evidence="1 2">NL-1719</strain>
    </source>
</reference>
<dbReference type="Proteomes" id="UP000308600">
    <property type="component" value="Unassembled WGS sequence"/>
</dbReference>
<evidence type="ECO:0000313" key="2">
    <source>
        <dbReference type="Proteomes" id="UP000308600"/>
    </source>
</evidence>
<keyword evidence="2" id="KW-1185">Reference proteome</keyword>
<protein>
    <submittedName>
        <fullName evidence="1">Uncharacterized protein</fullName>
    </submittedName>
</protein>
<proteinExistence type="predicted"/>
<sequence length="440" mass="49579">MVLNLLGSLLENSTYPLFHLMTAQNAKAFLDLPPEIRDLIAQELNPASLRSLSLASRALRGTGQRAIFKSLVFKLLFHGVQQANKNDTPSFLLRLRTVLNENPSLVPYIQDIRFFQIDYNTTQTLTIKPTLHSSWMIDHGLLLADTLDILTDSPIHTVYLVNSPESVQLDWLKLHSRVQGALLGIFGKSTLRSVNFVGLSIPRTLLFHCGNLDHFQCKRLEWSKSDPLPPATRPAHCPSSLRITISPTQKHADLHSLGPQTGINLQDVEFLHIQLYPASWTVPPFLSLPKLKGVFICVTFPNPPDPHSLNLLQLNNLRRVSFSVRLSLVRPEAFSWISDVLSLLPGVHPHLYSLTIGIDMPYVPSNTSIESVQVISQPLARLHQESRSLRNISFQMKVPIEIMKVESDIVVLRDFVRGHITWEGCEDIFSCEIVTRELVL</sequence>
<accession>A0ACD3AHS1</accession>
<evidence type="ECO:0000313" key="1">
    <source>
        <dbReference type="EMBL" id="TFK65101.1"/>
    </source>
</evidence>
<gene>
    <name evidence="1" type="ORF">BDN72DRAFT_846026</name>
</gene>